<dbReference type="FunFam" id="3.40.50.10440:FF:000001">
    <property type="entry name" value="Dihydroxyacetone kinase, DhaK subunit"/>
    <property type="match status" value="1"/>
</dbReference>
<proteinExistence type="inferred from homology"/>
<dbReference type="Gene3D" id="1.25.40.340">
    <property type="match status" value="1"/>
</dbReference>
<dbReference type="FunFam" id="3.30.1180.20:FF:000001">
    <property type="entry name" value="Dihydroxyacetone kinase 1"/>
    <property type="match status" value="1"/>
</dbReference>
<comment type="similarity">
    <text evidence="1">Belongs to the dihydroxyacetone kinase (DAK) family.</text>
</comment>
<evidence type="ECO:0000256" key="1">
    <source>
        <dbReference type="ARBA" id="ARBA00008757"/>
    </source>
</evidence>
<evidence type="ECO:0000256" key="5">
    <source>
        <dbReference type="ARBA" id="ARBA00022840"/>
    </source>
</evidence>
<feature type="domain" description="DhaL" evidence="7">
    <location>
        <begin position="416"/>
        <end position="621"/>
    </location>
</feature>
<dbReference type="SUPFAM" id="SSF82549">
    <property type="entry name" value="DAK1/DegV-like"/>
    <property type="match status" value="1"/>
</dbReference>
<keyword evidence="4" id="KW-0418">Kinase</keyword>
<evidence type="ECO:0000256" key="3">
    <source>
        <dbReference type="ARBA" id="ARBA00022741"/>
    </source>
</evidence>
<organism evidence="9">
    <name type="scientific">Paramoeba aestuarina</name>
    <dbReference type="NCBI Taxonomy" id="180227"/>
    <lineage>
        <taxon>Eukaryota</taxon>
        <taxon>Amoebozoa</taxon>
        <taxon>Discosea</taxon>
        <taxon>Flabellinia</taxon>
        <taxon>Dactylopodida</taxon>
        <taxon>Paramoebidae</taxon>
        <taxon>Paramoeba</taxon>
    </lineage>
</organism>
<dbReference type="InterPro" id="IPR004007">
    <property type="entry name" value="DhaL_dom"/>
</dbReference>
<evidence type="ECO:0000259" key="8">
    <source>
        <dbReference type="PROSITE" id="PS51481"/>
    </source>
</evidence>
<keyword evidence="5" id="KW-0067">ATP-binding</keyword>
<dbReference type="Pfam" id="PF02734">
    <property type="entry name" value="Dak2"/>
    <property type="match status" value="1"/>
</dbReference>
<feature type="signal peptide" evidence="6">
    <location>
        <begin position="1"/>
        <end position="30"/>
    </location>
</feature>
<evidence type="ECO:0000256" key="6">
    <source>
        <dbReference type="SAM" id="SignalP"/>
    </source>
</evidence>
<evidence type="ECO:0000313" key="9">
    <source>
        <dbReference type="EMBL" id="CAE2330491.1"/>
    </source>
</evidence>
<feature type="chain" id="PRO_5030574605" description="Dihydroxyacetone kinase" evidence="6">
    <location>
        <begin position="31"/>
        <end position="625"/>
    </location>
</feature>
<dbReference type="InterPro" id="IPR050861">
    <property type="entry name" value="Dihydroxyacetone_Kinase"/>
</dbReference>
<dbReference type="NCBIfam" id="NF011049">
    <property type="entry name" value="PRK14479.1"/>
    <property type="match status" value="1"/>
</dbReference>
<dbReference type="Gene3D" id="3.40.50.10440">
    <property type="entry name" value="Dihydroxyacetone kinase, domain 1"/>
    <property type="match status" value="1"/>
</dbReference>
<keyword evidence="6" id="KW-0732">Signal</keyword>
<dbReference type="Pfam" id="PF02733">
    <property type="entry name" value="Dak1"/>
    <property type="match status" value="1"/>
</dbReference>
<dbReference type="GO" id="GO:0019563">
    <property type="term" value="P:glycerol catabolic process"/>
    <property type="evidence" value="ECO:0007669"/>
    <property type="project" value="TreeGrafter"/>
</dbReference>
<dbReference type="PROSITE" id="PS51480">
    <property type="entry name" value="DHAL"/>
    <property type="match status" value="1"/>
</dbReference>
<evidence type="ECO:0000256" key="2">
    <source>
        <dbReference type="ARBA" id="ARBA00022679"/>
    </source>
</evidence>
<dbReference type="GO" id="GO:0005524">
    <property type="term" value="F:ATP binding"/>
    <property type="evidence" value="ECO:0007669"/>
    <property type="project" value="UniProtKB-KW"/>
</dbReference>
<keyword evidence="2" id="KW-0808">Transferase</keyword>
<dbReference type="SMART" id="SM01120">
    <property type="entry name" value="Dak2"/>
    <property type="match status" value="1"/>
</dbReference>
<accession>A0A7S4UUQ3</accession>
<dbReference type="FunFam" id="1.25.40.340:FF:000002">
    <property type="entry name" value="Dihydroxyacetone kinase, L subunit"/>
    <property type="match status" value="1"/>
</dbReference>
<keyword evidence="3" id="KW-0547">Nucleotide-binding</keyword>
<evidence type="ECO:0000256" key="4">
    <source>
        <dbReference type="ARBA" id="ARBA00022777"/>
    </source>
</evidence>
<dbReference type="GO" id="GO:0005829">
    <property type="term" value="C:cytosol"/>
    <property type="evidence" value="ECO:0007669"/>
    <property type="project" value="TreeGrafter"/>
</dbReference>
<dbReference type="InterPro" id="IPR004006">
    <property type="entry name" value="DhaK_dom"/>
</dbReference>
<dbReference type="Gene3D" id="3.30.1180.20">
    <property type="entry name" value="Dihydroxyacetone kinase, domain 2"/>
    <property type="match status" value="1"/>
</dbReference>
<reference evidence="9" key="1">
    <citation type="submission" date="2021-01" db="EMBL/GenBank/DDBJ databases">
        <authorList>
            <person name="Corre E."/>
            <person name="Pelletier E."/>
            <person name="Niang G."/>
            <person name="Scheremetjew M."/>
            <person name="Finn R."/>
            <person name="Kale V."/>
            <person name="Holt S."/>
            <person name="Cochrane G."/>
            <person name="Meng A."/>
            <person name="Brown T."/>
            <person name="Cohen L."/>
        </authorList>
    </citation>
    <scope>NUCLEOTIDE SEQUENCE</scope>
    <source>
        <strain evidence="9">SoJaBio B1-5/56/2</strain>
    </source>
</reference>
<protein>
    <recommendedName>
        <fullName evidence="10">Dihydroxyacetone kinase</fullName>
    </recommendedName>
</protein>
<dbReference type="PANTHER" id="PTHR28629:SF4">
    <property type="entry name" value="TRIOKINASE_FMN CYCLASE"/>
    <property type="match status" value="1"/>
</dbReference>
<dbReference type="PANTHER" id="PTHR28629">
    <property type="entry name" value="TRIOKINASE/FMN CYCLASE"/>
    <property type="match status" value="1"/>
</dbReference>
<dbReference type="GO" id="GO:0004371">
    <property type="term" value="F:glycerone kinase activity"/>
    <property type="evidence" value="ECO:0007669"/>
    <property type="project" value="InterPro"/>
</dbReference>
<dbReference type="AlphaFoldDB" id="A0A7S4UUQ3"/>
<dbReference type="EMBL" id="HBKR01033439">
    <property type="protein sequence ID" value="CAE2330491.1"/>
    <property type="molecule type" value="Transcribed_RNA"/>
</dbReference>
<dbReference type="SUPFAM" id="SSF101473">
    <property type="entry name" value="DhaL-like"/>
    <property type="match status" value="1"/>
</dbReference>
<name>A0A7S4UUQ3_9EUKA</name>
<dbReference type="PROSITE" id="PS51481">
    <property type="entry name" value="DHAK"/>
    <property type="match status" value="1"/>
</dbReference>
<sequence>MAAWDALSLHILSLLSLVSLLFSLSSPSLCCCWREQFEPPSNMAAAAKKQFVRNRGKDVVSDFIQSYLFSRPDVVKLPGYDVLVRADYKEHKQDKVAILCGGGSGHEPAHFGFIGSGMLSGAVAGGVFASPSAKSVYEAIVTVSGKKGCLVLIKNYTGDRLNFGLACERAREEGIDVEMVIVDDDAAIEVAGSIPGRRGVAGTILVQKICGAVAEAGGSLQEVKQAAEQAKNSVCTMGVALSGCTLPGHARDASISPNIYELGMGIHGESGKEKVEMEEGDKIAERMIAALLGSSYATTFGKGTRVVLMINNLGGTPVIETYCMAQYFLESLKKREMSVERILIGSFMTSLDMEGVSVSVMKVDGSSAHFLAHLDAPTKAPSWPASGCTVRCTPFEIEGEKGGVKEEKGVGEEKVGFLKGVVEEVCRALISEKERLNEIDSHVGDGDTGDTFSRGAGEISARKENGDIRFTSGGKLLTSIADGISHNMGGSSGAVLEIFFRSAGTYLLQNNFDEPTAKQWVEAFQKGCETVQFYGGASEGMRTMLDAMIPALQAASAAAEENKSNLEILKCAAAAADAGVEETKTMKGLAGRSSYITAEDLLSWPDSGALGFAIALRAVVNNISA</sequence>
<evidence type="ECO:0000259" key="7">
    <source>
        <dbReference type="PROSITE" id="PS51480"/>
    </source>
</evidence>
<feature type="domain" description="DhaK" evidence="8">
    <location>
        <begin position="55"/>
        <end position="383"/>
    </location>
</feature>
<evidence type="ECO:0008006" key="10">
    <source>
        <dbReference type="Google" id="ProtNLM"/>
    </source>
</evidence>
<dbReference type="InterPro" id="IPR036117">
    <property type="entry name" value="DhaL_dom_sf"/>
</dbReference>
<gene>
    <name evidence="9" type="ORF">NAES01612_LOCUS21933</name>
</gene>